<dbReference type="GO" id="GO:0004386">
    <property type="term" value="F:helicase activity"/>
    <property type="evidence" value="ECO:0007669"/>
    <property type="project" value="UniProtKB-KW"/>
</dbReference>
<dbReference type="CDD" id="cd19067">
    <property type="entry name" value="PfuEndoQ-like"/>
    <property type="match status" value="1"/>
</dbReference>
<accession>A0A0U1L301</accession>
<sequence>MLNQYFTDLHIHVGMSHSGKWVKIPTSRRLTVRGILEEATARKGLNIIGIIDALSPLVLADLKMLIEAEVLVPVSSGGYIYQDNTLVILGAEIETREENGGLAHTLIFVPDLKTMTTFSTYMSQYIRNINLSSQNAHMPLKQLIPIAGGFEALIIPAHVFTPHKSLFGVCCQRLSHILSDQDMGKIAAIELGLSADSNMADRISELAGYSFITNSDAHSLDKIAREYNIFSMETLSFQELAKTLSRTGGRQVIANYGLDPRLGKYHRTFCHKCGFTDNQAGLNLDTCCPKCGSNALTKGVFERINEIADYAKPHPPAHRPQYCYQIPLEFIPGLGKKVMAKLLAAFDTEMNILHYATYEALSTVAGNKIANFIMTARGGTAAISAGGGGIYGRMLNIVDI</sequence>
<dbReference type="SUPFAM" id="SSF89550">
    <property type="entry name" value="PHP domain-like"/>
    <property type="match status" value="1"/>
</dbReference>
<dbReference type="EC" id="3.6.1.-" evidence="1"/>
<keyword evidence="1" id="KW-0067">ATP-binding</keyword>
<keyword evidence="1" id="KW-0347">Helicase</keyword>
<organism evidence="1 2">
    <name type="scientific">Sporomusa ovata</name>
    <dbReference type="NCBI Taxonomy" id="2378"/>
    <lineage>
        <taxon>Bacteria</taxon>
        <taxon>Bacillati</taxon>
        <taxon>Bacillota</taxon>
        <taxon>Negativicutes</taxon>
        <taxon>Selenomonadales</taxon>
        <taxon>Sporomusaceae</taxon>
        <taxon>Sporomusa</taxon>
    </lineage>
</organism>
<keyword evidence="2" id="KW-1185">Reference proteome</keyword>
<dbReference type="Proteomes" id="UP000049855">
    <property type="component" value="Unassembled WGS sequence"/>
</dbReference>
<name>A0A0U1L301_9FIRM</name>
<dbReference type="Pfam" id="PF13263">
    <property type="entry name" value="PHP_C"/>
    <property type="match status" value="1"/>
</dbReference>
<dbReference type="GO" id="GO:0016787">
    <property type="term" value="F:hydrolase activity"/>
    <property type="evidence" value="ECO:0007669"/>
    <property type="project" value="UniProtKB-KW"/>
</dbReference>
<proteinExistence type="predicted"/>
<dbReference type="InterPro" id="IPR016195">
    <property type="entry name" value="Pol/histidinol_Pase-like"/>
</dbReference>
<dbReference type="AlphaFoldDB" id="A0A0U1L301"/>
<dbReference type="Gene3D" id="1.10.150.20">
    <property type="entry name" value="5' to 3' exonuclease, C-terminal subdomain"/>
    <property type="match status" value="1"/>
</dbReference>
<dbReference type="PANTHER" id="PTHR40084:SF1">
    <property type="entry name" value="PHOSPHOTRANSFERASE"/>
    <property type="match status" value="1"/>
</dbReference>
<dbReference type="SUPFAM" id="SSF47781">
    <property type="entry name" value="RuvA domain 2-like"/>
    <property type="match status" value="1"/>
</dbReference>
<dbReference type="Gene3D" id="3.20.20.140">
    <property type="entry name" value="Metal-dependent hydrolases"/>
    <property type="match status" value="1"/>
</dbReference>
<reference evidence="2" key="1">
    <citation type="submission" date="2015-03" db="EMBL/GenBank/DDBJ databases">
        <authorList>
            <person name="Nijsse Bart"/>
        </authorList>
    </citation>
    <scope>NUCLEOTIDE SEQUENCE [LARGE SCALE GENOMIC DNA]</scope>
</reference>
<keyword evidence="1" id="KW-0378">Hydrolase</keyword>
<dbReference type="InterPro" id="IPR010994">
    <property type="entry name" value="RuvA_2-like"/>
</dbReference>
<dbReference type="RefSeq" id="WP_021170079.1">
    <property type="nucleotide sequence ID" value="NZ_CTRP01000014.1"/>
</dbReference>
<protein>
    <submittedName>
        <fullName evidence="1">DNA helicase II</fullName>
        <ecNumber evidence="1">3.6.1.-</ecNumber>
    </submittedName>
</protein>
<dbReference type="EMBL" id="CTRP01000014">
    <property type="protein sequence ID" value="CQR74077.1"/>
    <property type="molecule type" value="Genomic_DNA"/>
</dbReference>
<evidence type="ECO:0000313" key="1">
    <source>
        <dbReference type="EMBL" id="CQR74077.1"/>
    </source>
</evidence>
<evidence type="ECO:0000313" key="2">
    <source>
        <dbReference type="Proteomes" id="UP000049855"/>
    </source>
</evidence>
<keyword evidence="1" id="KW-0547">Nucleotide-binding</keyword>
<dbReference type="PANTHER" id="PTHR40084">
    <property type="entry name" value="PHOSPHOHYDROLASE, PHP FAMILY"/>
    <property type="match status" value="1"/>
</dbReference>
<gene>
    <name evidence="1" type="ORF">SpAn4DRAFT_0539</name>
</gene>